<dbReference type="Gene3D" id="3.90.320.10">
    <property type="match status" value="1"/>
</dbReference>
<evidence type="ECO:0000259" key="2">
    <source>
        <dbReference type="Pfam" id="PF12705"/>
    </source>
</evidence>
<evidence type="ECO:0000313" key="3">
    <source>
        <dbReference type="EMBL" id="QVL33433.1"/>
    </source>
</evidence>
<dbReference type="Proteomes" id="UP000676194">
    <property type="component" value="Chromosome"/>
</dbReference>
<dbReference type="Gene3D" id="3.40.50.300">
    <property type="entry name" value="P-loop containing nucleotide triphosphate hydrolases"/>
    <property type="match status" value="1"/>
</dbReference>
<dbReference type="AlphaFoldDB" id="A0A8E6B7R3"/>
<reference evidence="3" key="1">
    <citation type="submission" date="2021-05" db="EMBL/GenBank/DDBJ databases">
        <title>Complete genome sequence of the cellulolytic planctomycete Telmatocola sphagniphila SP2T and characterization of the first cellulase from planctomycetes.</title>
        <authorList>
            <person name="Rakitin A.L."/>
            <person name="Beletsky A.V."/>
            <person name="Naumoff D.G."/>
            <person name="Kulichevskaya I.S."/>
            <person name="Mardanov A.V."/>
            <person name="Ravin N.V."/>
            <person name="Dedysh S.N."/>
        </authorList>
    </citation>
    <scope>NUCLEOTIDE SEQUENCE</scope>
    <source>
        <strain evidence="3">SP2T</strain>
    </source>
</reference>
<accession>A0A8E6B7R3</accession>
<dbReference type="InterPro" id="IPR027417">
    <property type="entry name" value="P-loop_NTPase"/>
</dbReference>
<name>A0A8E6B7R3_9BACT</name>
<evidence type="ECO:0000256" key="1">
    <source>
        <dbReference type="SAM" id="MobiDB-lite"/>
    </source>
</evidence>
<gene>
    <name evidence="3" type="ORF">KIH39_05840</name>
</gene>
<dbReference type="KEGG" id="tsph:KIH39_05840"/>
<dbReference type="InterPro" id="IPR011604">
    <property type="entry name" value="PDDEXK-like_dom_sf"/>
</dbReference>
<proteinExistence type="predicted"/>
<feature type="compositionally biased region" description="Basic and acidic residues" evidence="1">
    <location>
        <begin position="1027"/>
        <end position="1043"/>
    </location>
</feature>
<evidence type="ECO:0000313" key="4">
    <source>
        <dbReference type="Proteomes" id="UP000676194"/>
    </source>
</evidence>
<dbReference type="Pfam" id="PF12705">
    <property type="entry name" value="PDDEXK_1"/>
    <property type="match status" value="1"/>
</dbReference>
<dbReference type="InterPro" id="IPR038726">
    <property type="entry name" value="PDDEXK_AddAB-type"/>
</dbReference>
<dbReference type="RefSeq" id="WP_213498322.1">
    <property type="nucleotide sequence ID" value="NZ_CP074694.1"/>
</dbReference>
<dbReference type="EMBL" id="CP074694">
    <property type="protein sequence ID" value="QVL33433.1"/>
    <property type="molecule type" value="Genomic_DNA"/>
</dbReference>
<dbReference type="SUPFAM" id="SSF52540">
    <property type="entry name" value="P-loop containing nucleoside triphosphate hydrolases"/>
    <property type="match status" value="1"/>
</dbReference>
<protein>
    <submittedName>
        <fullName evidence="3">PD-(D/E)XK nuclease family protein</fullName>
    </submittedName>
</protein>
<organism evidence="3 4">
    <name type="scientific">Telmatocola sphagniphila</name>
    <dbReference type="NCBI Taxonomy" id="1123043"/>
    <lineage>
        <taxon>Bacteria</taxon>
        <taxon>Pseudomonadati</taxon>
        <taxon>Planctomycetota</taxon>
        <taxon>Planctomycetia</taxon>
        <taxon>Gemmatales</taxon>
        <taxon>Gemmataceae</taxon>
    </lineage>
</organism>
<sequence length="1043" mass="119211">MNYRVKLVSLKVEPANLAKILPESMIRTQGVGEIVWLSSHVSQCGYNLQLVQSSEIVFREHISFQSIEEYAHKVLNPARPLDLAGFRSVFKLLLNAALRSLSGRKQNSSNDRQMASPGFAQAVSQTFDLLDLNSHPISIPCLDLLPPVYRRLLEQSGYRDARIFNWKGPLEKPNLPCELVVDGDSAVAMRWEGFIGFLAQNTNLTLVCRERDQALFWARKFSLPESAIPASKLKVSKTIAHVNSQLFKSDPKKLNSAKGIELIQAPAELGEARLIARRIAQLIEKSVAPERILIGLHKQPGKADLILSTLRQYSIPVSSLYCGNYQRVPAIRALLNFLNIPAAGWQFRQIAMLLRSNFFRPEWEEISSERKFLREAELFLRYLGEPSGREAFEQGLQTWSVSPPQPLEDEEMEGYERTRMQSIATRSQSFFRNLFDLLDSAPRQATFAEYANWLQRFAREFGFEKALLPHPAELEKWHAFFEIFQQLPKTTRTWNKTEFFELISELANCSTSPETTAQTVRILEANEAVHLDCDYLFLAGLAEGSFPNLNRTKTLLNHEQLKQLASEGAPLPEPDTDLEVEQDLFRRLLATPKKGVILSYPALDNSGQPLLPATFVGNLLDCFEPEVVETTAQSMLLSGFFESTPYANFERRCQFVARSRSRIDKVDWSWGGRTSQTLQRAAVMAESRFRSKNHNEYDGMIASPKVTSKLEKKFGNSKIFSPTALERYVSCPFRFWMQDALGFRELEEPNEDIEVWQRGMAFHRAIARLHRTILSKTAVDPKSEEFRKHLQSELNRAILENASKSASLFTRKLWELEGNRLLRLTRNYGTQWAEFQSGWMKSTGVPQPLYLERAFGTRRIDLLSNDTENPPLSIGTGEAAIKLGGVIDRVDSVQLSDGLVFWVIDYKTGTPNHYTPKMFESMERLQLTLYALAAQTLFFQNQNARPLGLAYWFVAHHEGLKTVFPKQKKKGSDPVPMSLEEWNQYRKRLENWVGEIVKRIRSGLFPLAPRNKENCSHCPYSQSCRISESRDRKEDWKFDPPET</sequence>
<keyword evidence="4" id="KW-1185">Reference proteome</keyword>
<feature type="domain" description="PD-(D/E)XK endonuclease-like" evidence="2">
    <location>
        <begin position="720"/>
        <end position="1025"/>
    </location>
</feature>
<feature type="region of interest" description="Disordered" evidence="1">
    <location>
        <begin position="1019"/>
        <end position="1043"/>
    </location>
</feature>